<evidence type="ECO:0000313" key="2">
    <source>
        <dbReference type="EMBL" id="GAN75930.1"/>
    </source>
</evidence>
<accession>A0A0D6P2E4</accession>
<dbReference type="Gene3D" id="2.30.110.10">
    <property type="entry name" value="Electron Transport, Fmn-binding Protein, Chain A"/>
    <property type="match status" value="1"/>
</dbReference>
<evidence type="ECO:0000313" key="3">
    <source>
        <dbReference type="Proteomes" id="UP000032680"/>
    </source>
</evidence>
<proteinExistence type="predicted"/>
<dbReference type="OrthoDB" id="116031at2"/>
<dbReference type="SUPFAM" id="SSF50475">
    <property type="entry name" value="FMN-binding split barrel"/>
    <property type="match status" value="1"/>
</dbReference>
<dbReference type="Pfam" id="PF12900">
    <property type="entry name" value="Pyridox_ox_2"/>
    <property type="match status" value="1"/>
</dbReference>
<dbReference type="EMBL" id="BANB01000025">
    <property type="protein sequence ID" value="GAN75930.1"/>
    <property type="molecule type" value="Genomic_DNA"/>
</dbReference>
<name>A0A0D6P2E4_9PROT</name>
<reference evidence="2 3" key="1">
    <citation type="submission" date="2012-11" db="EMBL/GenBank/DDBJ databases">
        <title>Whole genome sequence of Acidisphaera rubrifaciens HS-AP3.</title>
        <authorList>
            <person name="Azuma Y."/>
            <person name="Higashiura N."/>
            <person name="Hirakawa H."/>
            <person name="Matsushita K."/>
        </authorList>
    </citation>
    <scope>NUCLEOTIDE SEQUENCE [LARGE SCALE GENOMIC DNA]</scope>
    <source>
        <strain evidence="2 3">HS-AP3</strain>
    </source>
</reference>
<feature type="region of interest" description="Disordered" evidence="1">
    <location>
        <begin position="230"/>
        <end position="251"/>
    </location>
</feature>
<dbReference type="Proteomes" id="UP000032680">
    <property type="component" value="Unassembled WGS sequence"/>
</dbReference>
<sequence>MDSQTPAYPVTYRNRLRRRHDRGHYDHATVHAILDAAMLCHVAYVIDGQPYCTPTGFWREGGTLLWHGSSASRMLRAQADGVPVCVTVTHMDAIVLARCGFNHSINYRSVMAYGRARLVTDPAAKLRAMDGFINRFFPGRSAVLRAPSAQEIKATSVVEMPIDQASAKIRDLPPHDDEDDYAVPAWTALIPLRTVVGEAEPDPRQHPDADRAAGGIAAYRAGRTTDEVFAETARLYEADPGDTEPGDTDRD</sequence>
<feature type="compositionally biased region" description="Acidic residues" evidence="1">
    <location>
        <begin position="239"/>
        <end position="251"/>
    </location>
</feature>
<gene>
    <name evidence="2" type="ORF">Asru_0025_03</name>
</gene>
<dbReference type="AlphaFoldDB" id="A0A0D6P2E4"/>
<dbReference type="PANTHER" id="PTHR34071">
    <property type="entry name" value="5-NITROIMIDAZOLE ANTIBIOTICS RESISTANCE PROTEIN, NIMA-FAMILY-RELATED PROTEIN-RELATED"/>
    <property type="match status" value="1"/>
</dbReference>
<dbReference type="RefSeq" id="WP_048859683.1">
    <property type="nucleotide sequence ID" value="NZ_BANB01000025.1"/>
</dbReference>
<dbReference type="PANTHER" id="PTHR34071:SF2">
    <property type="entry name" value="FLAVIN-NUCLEOTIDE-BINDING PROTEIN"/>
    <property type="match status" value="1"/>
</dbReference>
<evidence type="ECO:0000256" key="1">
    <source>
        <dbReference type="SAM" id="MobiDB-lite"/>
    </source>
</evidence>
<dbReference type="InterPro" id="IPR012349">
    <property type="entry name" value="Split_barrel_FMN-bd"/>
</dbReference>
<protein>
    <submittedName>
        <fullName evidence="2">Pyridoxamine 5'-phosphate oxidase</fullName>
    </submittedName>
</protein>
<dbReference type="InterPro" id="IPR024747">
    <property type="entry name" value="Pyridox_Oxase-rel"/>
</dbReference>
<comment type="caution">
    <text evidence="2">The sequence shown here is derived from an EMBL/GenBank/DDBJ whole genome shotgun (WGS) entry which is preliminary data.</text>
</comment>
<organism evidence="2 3">
    <name type="scientific">Acidisphaera rubrifaciens HS-AP3</name>
    <dbReference type="NCBI Taxonomy" id="1231350"/>
    <lineage>
        <taxon>Bacteria</taxon>
        <taxon>Pseudomonadati</taxon>
        <taxon>Pseudomonadota</taxon>
        <taxon>Alphaproteobacteria</taxon>
        <taxon>Acetobacterales</taxon>
        <taxon>Acetobacteraceae</taxon>
        <taxon>Acidisphaera</taxon>
    </lineage>
</organism>
<keyword evidence="3" id="KW-1185">Reference proteome</keyword>